<protein>
    <submittedName>
        <fullName evidence="1">Uncharacterized protein</fullName>
    </submittedName>
</protein>
<evidence type="ECO:0000313" key="1">
    <source>
        <dbReference type="EMBL" id="CAL7951950.1"/>
    </source>
</evidence>
<reference evidence="1 2" key="1">
    <citation type="submission" date="2024-08" db="EMBL/GenBank/DDBJ databases">
        <authorList>
            <person name="Will J Nash"/>
            <person name="Angela Man"/>
            <person name="Seanna McTaggart"/>
            <person name="Kendall Baker"/>
            <person name="Tom Barker"/>
            <person name="Leah Catchpole"/>
            <person name="Alex Durrant"/>
            <person name="Karim Gharbi"/>
            <person name="Naomi Irish"/>
            <person name="Gemy Kaithakottil"/>
            <person name="Debby Ku"/>
            <person name="Aaliyah Providence"/>
            <person name="Felix Shaw"/>
            <person name="David Swarbreck"/>
            <person name="Chris Watkins"/>
            <person name="Ann M. McCartney"/>
            <person name="Giulio Formenti"/>
            <person name="Alice Mouton"/>
            <person name="Noel Vella"/>
            <person name="Bjorn M von Reumont"/>
            <person name="Adriana Vella"/>
            <person name="Wilfried Haerty"/>
        </authorList>
    </citation>
    <scope>NUCLEOTIDE SEQUENCE [LARGE SCALE GENOMIC DNA]</scope>
</reference>
<gene>
    <name evidence="1" type="ORF">XYLVIOL_LOCUS10796</name>
</gene>
<keyword evidence="2" id="KW-1185">Reference proteome</keyword>
<proteinExistence type="predicted"/>
<evidence type="ECO:0000313" key="2">
    <source>
        <dbReference type="Proteomes" id="UP001642520"/>
    </source>
</evidence>
<comment type="caution">
    <text evidence="1">The sequence shown here is derived from an EMBL/GenBank/DDBJ whole genome shotgun (WGS) entry which is preliminary data.</text>
</comment>
<organism evidence="1 2">
    <name type="scientific">Xylocopa violacea</name>
    <name type="common">Violet carpenter bee</name>
    <name type="synonym">Apis violacea</name>
    <dbReference type="NCBI Taxonomy" id="135666"/>
    <lineage>
        <taxon>Eukaryota</taxon>
        <taxon>Metazoa</taxon>
        <taxon>Ecdysozoa</taxon>
        <taxon>Arthropoda</taxon>
        <taxon>Hexapoda</taxon>
        <taxon>Insecta</taxon>
        <taxon>Pterygota</taxon>
        <taxon>Neoptera</taxon>
        <taxon>Endopterygota</taxon>
        <taxon>Hymenoptera</taxon>
        <taxon>Apocrita</taxon>
        <taxon>Aculeata</taxon>
        <taxon>Apoidea</taxon>
        <taxon>Anthophila</taxon>
        <taxon>Apidae</taxon>
        <taxon>Xylocopa</taxon>
        <taxon>Xylocopa</taxon>
    </lineage>
</organism>
<accession>A0ABP1PFF2</accession>
<name>A0ABP1PFF2_XYLVO</name>
<sequence length="345" mass="40082">MSSLIVVHDSRMILLEVAVENLYMPKIDVFDAALLQKTVVMFRMLDDEWTTLMPNRRDYHSYRGSNYENEPFYGGRSVLFSVPETVLEQQMSGVDLQLSVYKGVSKYFELEQRRNFGFTLVKVDDLFNGIIKDLGERKELEGYFSSELEREPISRSTRGTFTLLNEDLQETEATIELYVRISYLGKCIITEIHTPMDLKKAFYAREETDEHYRYQFRELTTADLESFCWGSQTIIPPLHPDHLRCRCHELEDRVEEATQTKKKRRRRSDLDFWARLDRVQKLLALMKEMRKNRPDTLAFAGKPKEASPPTVCPTVCPPACVYTLPSVCPNPCQQTAVYCLPPPCT</sequence>
<dbReference type="Proteomes" id="UP001642520">
    <property type="component" value="Unassembled WGS sequence"/>
</dbReference>
<dbReference type="Pfam" id="PF14924">
    <property type="entry name" value="MAP10_N"/>
    <property type="match status" value="1"/>
</dbReference>
<dbReference type="EMBL" id="CAXAJV020001301">
    <property type="protein sequence ID" value="CAL7951950.1"/>
    <property type="molecule type" value="Genomic_DNA"/>
</dbReference>